<reference evidence="3" key="1">
    <citation type="submission" date="2015-10" db="EMBL/GenBank/DDBJ databases">
        <authorList>
            <person name="Gilbert D.G."/>
        </authorList>
    </citation>
    <scope>NUCLEOTIDE SEQUENCE</scope>
</reference>
<evidence type="ECO:0000259" key="2">
    <source>
        <dbReference type="SMART" id="SM00769"/>
    </source>
</evidence>
<sequence>MNYSRAFILLSVIFLASCSTLKQMANVQKPTANVSGVALTGVTLDSLTLAVDLDVANPNPFAINTGAFNLDLAVDSKSIASVDKDNAGVELPAKGTAKTTLPLTLRFVDLYEAVAGLKDENEFAYALAGSVSVALPILGEQEVPLSFNGSLPIPKIPKISLKSAQLGSSSWRGAEMAVVLDVTNPNVFGINLNELAYQINAAGTSVGGGSLDAINLEKGQQQEVTIPIKLSFSEIGMSLYKILTGSAPVEVGVSGSADINPDLPLWKPDPLSFDVSKSLTR</sequence>
<comment type="similarity">
    <text evidence="1">Belongs to the LEA type 2 family.</text>
</comment>
<dbReference type="AlphaFoldDB" id="A0A160TAC7"/>
<proteinExistence type="inferred from homology"/>
<dbReference type="InterPro" id="IPR004864">
    <property type="entry name" value="LEA_2"/>
</dbReference>
<dbReference type="PROSITE" id="PS51257">
    <property type="entry name" value="PROKAR_LIPOPROTEIN"/>
    <property type="match status" value="1"/>
</dbReference>
<evidence type="ECO:0000313" key="3">
    <source>
        <dbReference type="EMBL" id="CUS40543.1"/>
    </source>
</evidence>
<dbReference type="SMART" id="SM00769">
    <property type="entry name" value="WHy"/>
    <property type="match status" value="2"/>
</dbReference>
<dbReference type="Pfam" id="PF03168">
    <property type="entry name" value="LEA_2"/>
    <property type="match status" value="2"/>
</dbReference>
<dbReference type="Gene3D" id="2.60.40.1820">
    <property type="match status" value="2"/>
</dbReference>
<dbReference type="GO" id="GO:0009269">
    <property type="term" value="P:response to desiccation"/>
    <property type="evidence" value="ECO:0007669"/>
    <property type="project" value="InterPro"/>
</dbReference>
<evidence type="ECO:0000256" key="1">
    <source>
        <dbReference type="ARBA" id="ARBA00005960"/>
    </source>
</evidence>
<feature type="domain" description="Water stress and hypersensitive response" evidence="2">
    <location>
        <begin position="159"/>
        <end position="276"/>
    </location>
</feature>
<dbReference type="PANTHER" id="PTHR31459">
    <property type="match status" value="1"/>
</dbReference>
<dbReference type="PANTHER" id="PTHR31459:SF2">
    <property type="entry name" value="OS03G0843300 PROTEIN"/>
    <property type="match status" value="1"/>
</dbReference>
<dbReference type="SUPFAM" id="SSF117070">
    <property type="entry name" value="LEA14-like"/>
    <property type="match status" value="2"/>
</dbReference>
<accession>A0A160TAC7</accession>
<dbReference type="InterPro" id="IPR013990">
    <property type="entry name" value="WHy-dom"/>
</dbReference>
<gene>
    <name evidence="3" type="ORF">MGWOODY_Tha498</name>
</gene>
<feature type="domain" description="Water stress and hypersensitive response" evidence="2">
    <location>
        <begin position="32"/>
        <end position="150"/>
    </location>
</feature>
<dbReference type="InterPro" id="IPR045043">
    <property type="entry name" value="Lea14-like"/>
</dbReference>
<dbReference type="EMBL" id="CZQC01000018">
    <property type="protein sequence ID" value="CUS40543.1"/>
    <property type="molecule type" value="Genomic_DNA"/>
</dbReference>
<protein>
    <recommendedName>
        <fullName evidence="2">Water stress and hypersensitive response domain-containing protein</fullName>
    </recommendedName>
</protein>
<organism evidence="3">
    <name type="scientific">hydrothermal vent metagenome</name>
    <dbReference type="NCBI Taxonomy" id="652676"/>
    <lineage>
        <taxon>unclassified sequences</taxon>
        <taxon>metagenomes</taxon>
        <taxon>ecological metagenomes</taxon>
    </lineage>
</organism>
<name>A0A160TAC7_9ZZZZ</name>